<sequence>LSFFSRCLCGMPSRESYVLRKEEKSLVHKAKAEGKEQGMVAAALGMKMSPQKPPATLWQPLKLFAYSQLTSLVRRATLKESERAPKYEKVHNFK</sequence>
<proteinExistence type="predicted"/>
<evidence type="ECO:0000313" key="1">
    <source>
        <dbReference type="EMBL" id="KAL0183649.1"/>
    </source>
</evidence>
<feature type="non-terminal residue" evidence="1">
    <location>
        <position position="94"/>
    </location>
</feature>
<accession>A0ABD0QBL5</accession>
<name>A0ABD0QBL5_CIRMR</name>
<dbReference type="Proteomes" id="UP001529510">
    <property type="component" value="Unassembled WGS sequence"/>
</dbReference>
<keyword evidence="2" id="KW-1185">Reference proteome</keyword>
<organism evidence="1 2">
    <name type="scientific">Cirrhinus mrigala</name>
    <name type="common">Mrigala</name>
    <dbReference type="NCBI Taxonomy" id="683832"/>
    <lineage>
        <taxon>Eukaryota</taxon>
        <taxon>Metazoa</taxon>
        <taxon>Chordata</taxon>
        <taxon>Craniata</taxon>
        <taxon>Vertebrata</taxon>
        <taxon>Euteleostomi</taxon>
        <taxon>Actinopterygii</taxon>
        <taxon>Neopterygii</taxon>
        <taxon>Teleostei</taxon>
        <taxon>Ostariophysi</taxon>
        <taxon>Cypriniformes</taxon>
        <taxon>Cyprinidae</taxon>
        <taxon>Labeoninae</taxon>
        <taxon>Labeonini</taxon>
        <taxon>Cirrhinus</taxon>
    </lineage>
</organism>
<protein>
    <submittedName>
        <fullName evidence="1">Uncharacterized protein</fullName>
    </submittedName>
</protein>
<comment type="caution">
    <text evidence="1">The sequence shown here is derived from an EMBL/GenBank/DDBJ whole genome shotgun (WGS) entry which is preliminary data.</text>
</comment>
<evidence type="ECO:0000313" key="2">
    <source>
        <dbReference type="Proteomes" id="UP001529510"/>
    </source>
</evidence>
<feature type="non-terminal residue" evidence="1">
    <location>
        <position position="1"/>
    </location>
</feature>
<reference evidence="1 2" key="1">
    <citation type="submission" date="2024-05" db="EMBL/GenBank/DDBJ databases">
        <title>Genome sequencing and assembly of Indian major carp, Cirrhinus mrigala (Hamilton, 1822).</title>
        <authorList>
            <person name="Mohindra V."/>
            <person name="Chowdhury L.M."/>
            <person name="Lal K."/>
            <person name="Jena J.K."/>
        </authorList>
    </citation>
    <scope>NUCLEOTIDE SEQUENCE [LARGE SCALE GENOMIC DNA]</scope>
    <source>
        <strain evidence="1">CM1030</strain>
        <tissue evidence="1">Blood</tissue>
    </source>
</reference>
<gene>
    <name evidence="1" type="ORF">M9458_019345</name>
</gene>
<dbReference type="AlphaFoldDB" id="A0ABD0QBL5"/>
<dbReference type="EMBL" id="JAMKFB020000009">
    <property type="protein sequence ID" value="KAL0183649.1"/>
    <property type="molecule type" value="Genomic_DNA"/>
</dbReference>